<accession>A0ACC2PJP1</accession>
<proteinExistence type="predicted"/>
<reference evidence="1" key="1">
    <citation type="submission" date="2023-04" db="EMBL/GenBank/DDBJ databases">
        <title>A chromosome-level genome assembly of the parasitoid wasp Eretmocerus hayati.</title>
        <authorList>
            <person name="Zhong Y."/>
            <person name="Liu S."/>
            <person name="Liu Y."/>
        </authorList>
    </citation>
    <scope>NUCLEOTIDE SEQUENCE</scope>
    <source>
        <strain evidence="1">ZJU_SS_LIU_2023</strain>
    </source>
</reference>
<dbReference type="Proteomes" id="UP001239111">
    <property type="component" value="Chromosome 1"/>
</dbReference>
<sequence>MVVKLVVREYVVTQRKFDVEFLNGSINLFNYGYLEQRNKPSANFNLLKLREKGHSLSQKAAQMWCLTRALPFLLCGKVSEDDEYMQLILSLLRVMEIIFAPRIPVSSLPYLDDVYNEFFSSFVALFPNVDLINKMHHGSHGRECIQWSGPLSLYNCIRFEAKHSELKLRAQNVHNFKNAPKTLVRVSQAVQCSRWYSGDVKIDKLDIISGENKFVCHTQSREYLRQMNSADDKSVFCARSVEVNGVEYRKHLFIVLEKASTSSNDLITFGEIREIIVIGEKVFLLTSVCTTLYFDTSVHAYCIELSDLNDSNTFTETSKLPFHKTFCYWTKPTSDALYISLRHIIL</sequence>
<gene>
    <name evidence="1" type="ORF">QAD02_019379</name>
</gene>
<comment type="caution">
    <text evidence="1">The sequence shown here is derived from an EMBL/GenBank/DDBJ whole genome shotgun (WGS) entry which is preliminary data.</text>
</comment>
<organism evidence="1 2">
    <name type="scientific">Eretmocerus hayati</name>
    <dbReference type="NCBI Taxonomy" id="131215"/>
    <lineage>
        <taxon>Eukaryota</taxon>
        <taxon>Metazoa</taxon>
        <taxon>Ecdysozoa</taxon>
        <taxon>Arthropoda</taxon>
        <taxon>Hexapoda</taxon>
        <taxon>Insecta</taxon>
        <taxon>Pterygota</taxon>
        <taxon>Neoptera</taxon>
        <taxon>Endopterygota</taxon>
        <taxon>Hymenoptera</taxon>
        <taxon>Apocrita</taxon>
        <taxon>Proctotrupomorpha</taxon>
        <taxon>Chalcidoidea</taxon>
        <taxon>Aphelinidae</taxon>
        <taxon>Aphelininae</taxon>
        <taxon>Eretmocerus</taxon>
    </lineage>
</organism>
<evidence type="ECO:0000313" key="2">
    <source>
        <dbReference type="Proteomes" id="UP001239111"/>
    </source>
</evidence>
<evidence type="ECO:0000313" key="1">
    <source>
        <dbReference type="EMBL" id="KAJ8683587.1"/>
    </source>
</evidence>
<keyword evidence="2" id="KW-1185">Reference proteome</keyword>
<dbReference type="EMBL" id="CM056741">
    <property type="protein sequence ID" value="KAJ8683587.1"/>
    <property type="molecule type" value="Genomic_DNA"/>
</dbReference>
<protein>
    <submittedName>
        <fullName evidence="1">Uncharacterized protein</fullName>
    </submittedName>
</protein>
<name>A0ACC2PJP1_9HYME</name>